<reference evidence="2" key="1">
    <citation type="submission" date="2021-07" db="EMBL/GenBank/DDBJ databases">
        <title>Shewanella sp. YLB-07 whole genome sequence.</title>
        <authorList>
            <person name="Yu L."/>
        </authorList>
    </citation>
    <scope>NUCLEOTIDE SEQUENCE</scope>
    <source>
        <strain evidence="2">YLB-08</strain>
    </source>
</reference>
<dbReference type="Proteomes" id="UP000316416">
    <property type="component" value="Chromosome"/>
</dbReference>
<sequence>MILDKKLTSGDGFTLIELLVVLTIGMLLISLVGGVGMNMVDKTQTQREVLKFQSLVKESSYKAYLCKCTQTMRLGKTDVTIGEHSDRSSVFYFEKITFSEQLISFHRTGLPSTTRVRYYRNEKWQTLDLIELLNSKF</sequence>
<dbReference type="Pfam" id="PF07963">
    <property type="entry name" value="N_methyl"/>
    <property type="match status" value="1"/>
</dbReference>
<dbReference type="InterPro" id="IPR045584">
    <property type="entry name" value="Pilin-like"/>
</dbReference>
<evidence type="ECO:0000313" key="3">
    <source>
        <dbReference type="Proteomes" id="UP000316416"/>
    </source>
</evidence>
<proteinExistence type="predicted"/>
<name>A0ABX6V7S3_9GAMM</name>
<dbReference type="RefSeq" id="WP_142874302.1">
    <property type="nucleotide sequence ID" value="NZ_CP045503.2"/>
</dbReference>
<feature type="transmembrane region" description="Helical" evidence="1">
    <location>
        <begin position="12"/>
        <end position="37"/>
    </location>
</feature>
<keyword evidence="1" id="KW-0812">Transmembrane</keyword>
<gene>
    <name evidence="2" type="ORF">FM038_015595</name>
</gene>
<dbReference type="EMBL" id="CP045503">
    <property type="protein sequence ID" value="QPG58682.1"/>
    <property type="molecule type" value="Genomic_DNA"/>
</dbReference>
<keyword evidence="3" id="KW-1185">Reference proteome</keyword>
<keyword evidence="1" id="KW-1133">Transmembrane helix</keyword>
<dbReference type="InterPro" id="IPR012902">
    <property type="entry name" value="N_methyl_site"/>
</dbReference>
<dbReference type="NCBIfam" id="TIGR02532">
    <property type="entry name" value="IV_pilin_GFxxxE"/>
    <property type="match status" value="1"/>
</dbReference>
<keyword evidence="1" id="KW-0472">Membrane</keyword>
<organism evidence="2 3">
    <name type="scientific">Shewanella eurypsychrophilus</name>
    <dbReference type="NCBI Taxonomy" id="2593656"/>
    <lineage>
        <taxon>Bacteria</taxon>
        <taxon>Pseudomonadati</taxon>
        <taxon>Pseudomonadota</taxon>
        <taxon>Gammaproteobacteria</taxon>
        <taxon>Alteromonadales</taxon>
        <taxon>Shewanellaceae</taxon>
        <taxon>Shewanella</taxon>
    </lineage>
</organism>
<protein>
    <submittedName>
        <fullName evidence="2">Prepilin-type N-terminal cleavage/methylation domain-containing protein</fullName>
    </submittedName>
</protein>
<evidence type="ECO:0000256" key="1">
    <source>
        <dbReference type="SAM" id="Phobius"/>
    </source>
</evidence>
<evidence type="ECO:0000313" key="2">
    <source>
        <dbReference type="EMBL" id="QPG58682.1"/>
    </source>
</evidence>
<dbReference type="SUPFAM" id="SSF54523">
    <property type="entry name" value="Pili subunits"/>
    <property type="match status" value="1"/>
</dbReference>
<accession>A0ABX6V7S3</accession>